<keyword evidence="3" id="KW-1185">Reference proteome</keyword>
<dbReference type="PANTHER" id="PTHR33164:SF104">
    <property type="entry name" value="TRANSCRIPTIONAL REGULATORY PROTEIN"/>
    <property type="match status" value="1"/>
</dbReference>
<proteinExistence type="predicted"/>
<dbReference type="InterPro" id="IPR000835">
    <property type="entry name" value="HTH_MarR-typ"/>
</dbReference>
<dbReference type="RefSeq" id="WP_237486261.1">
    <property type="nucleotide sequence ID" value="NZ_CAKLCM010000003.1"/>
</dbReference>
<feature type="domain" description="HTH marR-type" evidence="1">
    <location>
        <begin position="22"/>
        <end position="160"/>
    </location>
</feature>
<evidence type="ECO:0000259" key="1">
    <source>
        <dbReference type="PROSITE" id="PS50995"/>
    </source>
</evidence>
<organism evidence="2 3">
    <name type="scientific">Vibrio hippocampi</name>
    <dbReference type="NCBI Taxonomy" id="654686"/>
    <lineage>
        <taxon>Bacteria</taxon>
        <taxon>Pseudomonadati</taxon>
        <taxon>Pseudomonadota</taxon>
        <taxon>Gammaproteobacteria</taxon>
        <taxon>Vibrionales</taxon>
        <taxon>Vibrionaceae</taxon>
        <taxon>Vibrio</taxon>
    </lineage>
</organism>
<name>A0ABM8ZME8_9VIBR</name>
<dbReference type="Gene3D" id="1.10.10.10">
    <property type="entry name" value="Winged helix-like DNA-binding domain superfamily/Winged helix DNA-binding domain"/>
    <property type="match status" value="1"/>
</dbReference>
<dbReference type="Proteomes" id="UP000838160">
    <property type="component" value="Unassembled WGS sequence"/>
</dbReference>
<dbReference type="InterPro" id="IPR036388">
    <property type="entry name" value="WH-like_DNA-bd_sf"/>
</dbReference>
<dbReference type="InterPro" id="IPR036390">
    <property type="entry name" value="WH_DNA-bd_sf"/>
</dbReference>
<dbReference type="InterPro" id="IPR039422">
    <property type="entry name" value="MarR/SlyA-like"/>
</dbReference>
<sequence length="163" mass="18466">MKKSDSVARILTKTQDHWPESAAQITPAILRMHRIHTYLHKNLERVLVPYQLQAADFSVLETLRKEAPPHCLSPTQLYSAMLFSSGGLTKVLGRLQQADLIQRLDNPSDKRSKLVQLTACGKQLIDQVIINLHISEQPAINTLSKQEQQTLDSLLTKLLAHWE</sequence>
<dbReference type="EMBL" id="CAKLCM010000003">
    <property type="protein sequence ID" value="CAH0529679.1"/>
    <property type="molecule type" value="Genomic_DNA"/>
</dbReference>
<dbReference type="SMART" id="SM00347">
    <property type="entry name" value="HTH_MARR"/>
    <property type="match status" value="1"/>
</dbReference>
<accession>A0ABM8ZME8</accession>
<evidence type="ECO:0000313" key="2">
    <source>
        <dbReference type="EMBL" id="CAH0529679.1"/>
    </source>
</evidence>
<dbReference type="PROSITE" id="PS50995">
    <property type="entry name" value="HTH_MARR_2"/>
    <property type="match status" value="1"/>
</dbReference>
<dbReference type="Pfam" id="PF12802">
    <property type="entry name" value="MarR_2"/>
    <property type="match status" value="1"/>
</dbReference>
<comment type="caution">
    <text evidence="2">The sequence shown here is derived from an EMBL/GenBank/DDBJ whole genome shotgun (WGS) entry which is preliminary data.</text>
</comment>
<evidence type="ECO:0000313" key="3">
    <source>
        <dbReference type="Proteomes" id="UP000838160"/>
    </source>
</evidence>
<dbReference type="PANTHER" id="PTHR33164">
    <property type="entry name" value="TRANSCRIPTIONAL REGULATOR, MARR FAMILY"/>
    <property type="match status" value="1"/>
</dbReference>
<dbReference type="SUPFAM" id="SSF46785">
    <property type="entry name" value="Winged helix' DNA-binding domain"/>
    <property type="match status" value="1"/>
</dbReference>
<gene>
    <name evidence="2" type="primary">marR</name>
    <name evidence="2" type="ORF">VHP8226_03434</name>
</gene>
<dbReference type="PRINTS" id="PR00598">
    <property type="entry name" value="HTHMARR"/>
</dbReference>
<reference evidence="2" key="1">
    <citation type="submission" date="2021-12" db="EMBL/GenBank/DDBJ databases">
        <authorList>
            <person name="Rodrigo-Torres L."/>
            <person name="Arahal R. D."/>
            <person name="Lucena T."/>
        </authorList>
    </citation>
    <scope>NUCLEOTIDE SEQUENCE</scope>
    <source>
        <strain evidence="2">CECT 8226</strain>
    </source>
</reference>
<protein>
    <submittedName>
        <fullName evidence="2">Multiple antibiotic resistance protein MarR</fullName>
    </submittedName>
</protein>